<keyword evidence="8" id="KW-0326">Glycosidase</keyword>
<evidence type="ECO:0000256" key="11">
    <source>
        <dbReference type="SAM" id="MobiDB-lite"/>
    </source>
</evidence>
<evidence type="ECO:0000256" key="10">
    <source>
        <dbReference type="ARBA" id="ARBA00030835"/>
    </source>
</evidence>
<feature type="region of interest" description="Disordered" evidence="11">
    <location>
        <begin position="110"/>
        <end position="130"/>
    </location>
</feature>
<dbReference type="GeneID" id="89685474"/>
<keyword evidence="13" id="KW-0966">Cell projection</keyword>
<dbReference type="Pfam" id="PF01832">
    <property type="entry name" value="Glucosaminidase"/>
    <property type="match status" value="1"/>
</dbReference>
<keyword evidence="14" id="KW-1185">Reference proteome</keyword>
<keyword evidence="7 13" id="KW-0378">Hydrolase</keyword>
<dbReference type="PRINTS" id="PR01002">
    <property type="entry name" value="FLGFLGJ"/>
</dbReference>
<dbReference type="Gene3D" id="1.10.530.10">
    <property type="match status" value="1"/>
</dbReference>
<comment type="similarity">
    <text evidence="4">In the C-terminal section; belongs to the glycosyl hydrolase 73 family.</text>
</comment>
<dbReference type="SMART" id="SM00047">
    <property type="entry name" value="LYZ2"/>
    <property type="match status" value="1"/>
</dbReference>
<protein>
    <recommendedName>
        <fullName evidence="5">Peptidoglycan hydrolase FlgJ</fullName>
    </recommendedName>
    <alternativeName>
        <fullName evidence="10">Muramidase FlgJ</fullName>
    </alternativeName>
</protein>
<keyword evidence="13" id="KW-0969">Cilium</keyword>
<evidence type="ECO:0000256" key="5">
    <source>
        <dbReference type="ARBA" id="ARBA00013433"/>
    </source>
</evidence>
<dbReference type="GO" id="GO:0016787">
    <property type="term" value="F:hydrolase activity"/>
    <property type="evidence" value="ECO:0007669"/>
    <property type="project" value="UniProtKB-KW"/>
</dbReference>
<comment type="function">
    <text evidence="1">Flagellum-specific muramidase which hydrolyzes the peptidoglycan layer to assemble the rod structure in the periplasmic space.</text>
</comment>
<evidence type="ECO:0000256" key="2">
    <source>
        <dbReference type="ARBA" id="ARBA00004418"/>
    </source>
</evidence>
<dbReference type="SUPFAM" id="SSF53955">
    <property type="entry name" value="Lysozyme-like"/>
    <property type="match status" value="1"/>
</dbReference>
<evidence type="ECO:0000256" key="8">
    <source>
        <dbReference type="ARBA" id="ARBA00023295"/>
    </source>
</evidence>
<evidence type="ECO:0000256" key="9">
    <source>
        <dbReference type="ARBA" id="ARBA00023316"/>
    </source>
</evidence>
<dbReference type="InterPro" id="IPR051056">
    <property type="entry name" value="Glycosyl_Hydrolase_73"/>
</dbReference>
<evidence type="ECO:0000256" key="6">
    <source>
        <dbReference type="ARBA" id="ARBA00022764"/>
    </source>
</evidence>
<dbReference type="RefSeq" id="WP_043581152.1">
    <property type="nucleotide sequence ID" value="NZ_CP142381.1"/>
</dbReference>
<evidence type="ECO:0000259" key="12">
    <source>
        <dbReference type="SMART" id="SM00047"/>
    </source>
</evidence>
<evidence type="ECO:0000256" key="4">
    <source>
        <dbReference type="ARBA" id="ARBA00007974"/>
    </source>
</evidence>
<comment type="caution">
    <text evidence="13">The sequence shown here is derived from an EMBL/GenBank/DDBJ whole genome shotgun (WGS) entry which is preliminary data.</text>
</comment>
<dbReference type="PANTHER" id="PTHR33308">
    <property type="entry name" value="PEPTIDOGLYCAN HYDROLASE FLGJ"/>
    <property type="match status" value="1"/>
</dbReference>
<dbReference type="Pfam" id="PF10135">
    <property type="entry name" value="Rod-binding"/>
    <property type="match status" value="1"/>
</dbReference>
<comment type="subcellular location">
    <subcellularLocation>
        <location evidence="2">Periplasm</location>
    </subcellularLocation>
</comment>
<name>A0ABS7FC01_9NEIS</name>
<feature type="domain" description="Mannosyl-glycoprotein endo-beta-N-acetylglucosamidase-like" evidence="12">
    <location>
        <begin position="161"/>
        <end position="314"/>
    </location>
</feature>
<comment type="similarity">
    <text evidence="3">In the N-terminal section; belongs to the FlgJ family.</text>
</comment>
<accession>A0ABS7FC01</accession>
<evidence type="ECO:0000313" key="13">
    <source>
        <dbReference type="EMBL" id="MBW8287597.1"/>
    </source>
</evidence>
<evidence type="ECO:0000313" key="14">
    <source>
        <dbReference type="Proteomes" id="UP000711178"/>
    </source>
</evidence>
<gene>
    <name evidence="13" type="primary">flgJ</name>
    <name evidence="13" type="ORF">KIF53_08145</name>
</gene>
<dbReference type="Proteomes" id="UP000711178">
    <property type="component" value="Unassembled WGS sequence"/>
</dbReference>
<evidence type="ECO:0000256" key="3">
    <source>
        <dbReference type="ARBA" id="ARBA00006880"/>
    </source>
</evidence>
<organism evidence="13 14">
    <name type="scientific">Chromobacterium subtsugae</name>
    <dbReference type="NCBI Taxonomy" id="251747"/>
    <lineage>
        <taxon>Bacteria</taxon>
        <taxon>Pseudomonadati</taxon>
        <taxon>Pseudomonadota</taxon>
        <taxon>Betaproteobacteria</taxon>
        <taxon>Neisseriales</taxon>
        <taxon>Chromobacteriaceae</taxon>
        <taxon>Chromobacterium</taxon>
    </lineage>
</organism>
<evidence type="ECO:0000256" key="7">
    <source>
        <dbReference type="ARBA" id="ARBA00022801"/>
    </source>
</evidence>
<dbReference type="InterPro" id="IPR013377">
    <property type="entry name" value="FlgJ"/>
</dbReference>
<dbReference type="InterPro" id="IPR019301">
    <property type="entry name" value="Flagellar_prot_FlgJ_N"/>
</dbReference>
<dbReference type="NCBIfam" id="TIGR02541">
    <property type="entry name" value="flagell_FlgJ"/>
    <property type="match status" value="1"/>
</dbReference>
<dbReference type="PANTHER" id="PTHR33308:SF9">
    <property type="entry name" value="PEPTIDOGLYCAN HYDROLASE FLGJ"/>
    <property type="match status" value="1"/>
</dbReference>
<evidence type="ECO:0000256" key="1">
    <source>
        <dbReference type="ARBA" id="ARBA00002954"/>
    </source>
</evidence>
<keyword evidence="9" id="KW-0961">Cell wall biogenesis/degradation</keyword>
<keyword evidence="6" id="KW-0574">Periplasm</keyword>
<keyword evidence="13" id="KW-0282">Flagellum</keyword>
<dbReference type="Gene3D" id="2.10.70.40">
    <property type="entry name" value="peptidoglycan hydrolase"/>
    <property type="match status" value="1"/>
</dbReference>
<dbReference type="InterPro" id="IPR002901">
    <property type="entry name" value="MGlyc_endo_b_GlcNAc-like_dom"/>
</dbReference>
<reference evidence="13 14" key="1">
    <citation type="submission" date="2021-05" db="EMBL/GenBank/DDBJ databases">
        <title>Draft Whole Genome Sequencing Of Biosensor Chromobacterium violaceum Strain CV026 Reveals A Regulatory RNA In Chromobacterium violaceum Phenotype Regulatory Network.</title>
        <authorList>
            <person name="Hong K.W."/>
            <person name="Chan K.G."/>
            <person name="Chang C.-Y."/>
        </authorList>
    </citation>
    <scope>NUCLEOTIDE SEQUENCE [LARGE SCALE GENOMIC DNA]</scope>
    <source>
        <strain evidence="13 14">ATCC 31532</strain>
    </source>
</reference>
<dbReference type="EMBL" id="JAHDTB010000005">
    <property type="protein sequence ID" value="MBW8287597.1"/>
    <property type="molecule type" value="Genomic_DNA"/>
</dbReference>
<dbReference type="InterPro" id="IPR023346">
    <property type="entry name" value="Lysozyme-like_dom_sf"/>
</dbReference>
<sequence>MTAKFQAVAPQDALSRQLAIDPSHMRSLKAKASSDPKAAARETASQFEALLMNTMLKTMRETKFDDSEESNGMDTYRSMADQQMVQAMSANGGLGLGDMIYRQIARQSGFSPDEGQTHALNSRPVAGQWSPVQPIGQRMQQAYRSAQGASGVAAADSPTAATPVGGGRAFASSLLPHARAAAQQLGVAPECVVAHAALESGWGKRAIRNSDGSDSHNLFGIKAGSDWQGKTTTIMTTEYSGGVAQKRMETFRSYDSYADAFSDYAKVLKGSSRYKNVLNQGQNMYGFAQGLQSGGYATDPRYARKLVDVAASLAQQVAKT</sequence>
<proteinExistence type="inferred from homology"/>